<dbReference type="Proteomes" id="UP001194714">
    <property type="component" value="Unassembled WGS sequence"/>
</dbReference>
<proteinExistence type="inferred from homology"/>
<evidence type="ECO:0000259" key="2">
    <source>
        <dbReference type="Pfam" id="PF04909"/>
    </source>
</evidence>
<dbReference type="PANTHER" id="PTHR43569:SF1">
    <property type="entry name" value="BLL3371 PROTEIN"/>
    <property type="match status" value="1"/>
</dbReference>
<dbReference type="EMBL" id="JAAEJV010000044">
    <property type="protein sequence ID" value="MBF5059837.1"/>
    <property type="molecule type" value="Genomic_DNA"/>
</dbReference>
<evidence type="ECO:0000256" key="1">
    <source>
        <dbReference type="ARBA" id="ARBA00038310"/>
    </source>
</evidence>
<dbReference type="Pfam" id="PF04909">
    <property type="entry name" value="Amidohydro_2"/>
    <property type="match status" value="1"/>
</dbReference>
<accession>A0ABS0B0B9</accession>
<comment type="similarity">
    <text evidence="1">Belongs to the metallo-dependent hydrolases superfamily.</text>
</comment>
<reference evidence="3 4" key="1">
    <citation type="submission" date="2020-01" db="EMBL/GenBank/DDBJ databases">
        <title>Draft genome sequence of Cand. Neptunochlamydia vexilliferae K9.</title>
        <authorList>
            <person name="Schulz F."/>
            <person name="Koestlbacher S."/>
            <person name="Wascher F."/>
            <person name="Pizzetti I."/>
            <person name="Horn M."/>
        </authorList>
    </citation>
    <scope>NUCLEOTIDE SEQUENCE [LARGE SCALE GENOMIC DNA]</scope>
    <source>
        <strain evidence="3 4">K9</strain>
    </source>
</reference>
<organism evidence="3 4">
    <name type="scientific">Candidatus Neptunichlamydia vexilliferae</name>
    <dbReference type="NCBI Taxonomy" id="1651774"/>
    <lineage>
        <taxon>Bacteria</taxon>
        <taxon>Pseudomonadati</taxon>
        <taxon>Chlamydiota</taxon>
        <taxon>Chlamydiia</taxon>
        <taxon>Parachlamydiales</taxon>
        <taxon>Simkaniaceae</taxon>
        <taxon>Candidatus Neptunichlamydia</taxon>
    </lineage>
</organism>
<dbReference type="Gene3D" id="3.20.20.140">
    <property type="entry name" value="Metal-dependent hydrolases"/>
    <property type="match status" value="1"/>
</dbReference>
<protein>
    <recommendedName>
        <fullName evidence="2">Amidohydrolase-related domain-containing protein</fullName>
    </recommendedName>
</protein>
<evidence type="ECO:0000313" key="3">
    <source>
        <dbReference type="EMBL" id="MBF5059837.1"/>
    </source>
</evidence>
<keyword evidence="4" id="KW-1185">Reference proteome</keyword>
<dbReference type="RefSeq" id="WP_194848147.1">
    <property type="nucleotide sequence ID" value="NZ_JAAEJV010000044.1"/>
</dbReference>
<comment type="caution">
    <text evidence="3">The sequence shown here is derived from an EMBL/GenBank/DDBJ whole genome shotgun (WGS) entry which is preliminary data.</text>
</comment>
<dbReference type="InterPro" id="IPR006680">
    <property type="entry name" value="Amidohydro-rel"/>
</dbReference>
<name>A0ABS0B0B9_9BACT</name>
<dbReference type="SUPFAM" id="SSF51556">
    <property type="entry name" value="Metallo-dependent hydrolases"/>
    <property type="match status" value="1"/>
</dbReference>
<dbReference type="InterPro" id="IPR032466">
    <property type="entry name" value="Metal_Hydrolase"/>
</dbReference>
<dbReference type="InterPro" id="IPR052350">
    <property type="entry name" value="Metallo-dep_Lactonases"/>
</dbReference>
<feature type="domain" description="Amidohydrolase-related" evidence="2">
    <location>
        <begin position="10"/>
        <end position="296"/>
    </location>
</feature>
<evidence type="ECO:0000313" key="4">
    <source>
        <dbReference type="Proteomes" id="UP001194714"/>
    </source>
</evidence>
<dbReference type="PANTHER" id="PTHR43569">
    <property type="entry name" value="AMIDOHYDROLASE"/>
    <property type="match status" value="1"/>
</dbReference>
<gene>
    <name evidence="3" type="ORF">NEPTK9_001356</name>
</gene>
<sequence>MSKVYEGEIIDGHMHLWDLSRGEYPWLQGADNHFEDIIGDYKKMKRNFFLPEYQEWIKPHHVTKSVHIETNAAPTKGLHETEWLQKIADEKGFPHGIVAYADLSDPDIENVTKEQCQFPNVRGIRQILFEREGEPSLLNAPHCQKGLKYLASQNLTFDIAIFGKQIKDAAKVVKEYDDVLFILDHLGWPLDVTDSGFTKWKEDLASLATCPNCYLKLSGIGLVFQRLDQENIKRFLHAGIELFGEDRCLFGSNVPPAALFISYAELIGMFKEAFSTFDIKVQHKLFYENAKEFYGI</sequence>